<dbReference type="OrthoDB" id="1648815at2"/>
<dbReference type="Proteomes" id="UP000306855">
    <property type="component" value="Unassembled WGS sequence"/>
</dbReference>
<protein>
    <recommendedName>
        <fullName evidence="1">HTH rpiR-type domain-containing protein</fullName>
    </recommendedName>
</protein>
<dbReference type="GO" id="GO:0003700">
    <property type="term" value="F:DNA-binding transcription factor activity"/>
    <property type="evidence" value="ECO:0007669"/>
    <property type="project" value="InterPro"/>
</dbReference>
<proteinExistence type="predicted"/>
<evidence type="ECO:0000313" key="4">
    <source>
        <dbReference type="Proteomes" id="UP000289316"/>
    </source>
</evidence>
<dbReference type="InterPro" id="IPR000281">
    <property type="entry name" value="HTH_RpiR"/>
</dbReference>
<dbReference type="PANTHER" id="PTHR30514">
    <property type="entry name" value="GLUCOKINASE"/>
    <property type="match status" value="1"/>
</dbReference>
<evidence type="ECO:0000313" key="5">
    <source>
        <dbReference type="Proteomes" id="UP000306855"/>
    </source>
</evidence>
<dbReference type="SUPFAM" id="SSF46689">
    <property type="entry name" value="Homeodomain-like"/>
    <property type="match status" value="1"/>
</dbReference>
<dbReference type="AlphaFoldDB" id="A0A4V1PTR0"/>
<dbReference type="Pfam" id="PF01418">
    <property type="entry name" value="HTH_6"/>
    <property type="match status" value="1"/>
</dbReference>
<dbReference type="InterPro" id="IPR036388">
    <property type="entry name" value="WH-like_DNA-bd_sf"/>
</dbReference>
<reference evidence="3 5" key="2">
    <citation type="submission" date="2019-04" db="EMBL/GenBank/DDBJ databases">
        <title>Microbes associate with the intestines of laboratory mice.</title>
        <authorList>
            <person name="Navarre W."/>
            <person name="Wong E."/>
            <person name="Huang K."/>
            <person name="Tropini C."/>
            <person name="Ng K."/>
            <person name="Yu B."/>
        </authorList>
    </citation>
    <scope>NUCLEOTIDE SEQUENCE [LARGE SCALE GENOMIC DNA]</scope>
    <source>
        <strain evidence="3 5">NM26_J9</strain>
    </source>
</reference>
<dbReference type="GO" id="GO:0097367">
    <property type="term" value="F:carbohydrate derivative binding"/>
    <property type="evidence" value="ECO:0007669"/>
    <property type="project" value="InterPro"/>
</dbReference>
<dbReference type="InterPro" id="IPR047640">
    <property type="entry name" value="RpiR-like"/>
</dbReference>
<dbReference type="GO" id="GO:0003677">
    <property type="term" value="F:DNA binding"/>
    <property type="evidence" value="ECO:0007669"/>
    <property type="project" value="InterPro"/>
</dbReference>
<dbReference type="PANTHER" id="PTHR30514:SF21">
    <property type="entry name" value="RPIR-FAMILY TRANSCRIPTIONAL REGULATOR"/>
    <property type="match status" value="1"/>
</dbReference>
<comment type="caution">
    <text evidence="2">The sequence shown here is derived from an EMBL/GenBank/DDBJ whole genome shotgun (WGS) entry which is preliminary data.</text>
</comment>
<dbReference type="Proteomes" id="UP000289316">
    <property type="component" value="Unassembled WGS sequence"/>
</dbReference>
<dbReference type="Gene3D" id="1.10.10.10">
    <property type="entry name" value="Winged helix-like DNA-binding domain superfamily/Winged helix DNA-binding domain"/>
    <property type="match status" value="1"/>
</dbReference>
<reference evidence="2 4" key="1">
    <citation type="submission" date="2018-09" db="EMBL/GenBank/DDBJ databases">
        <title>Murine metabolic-syndrome-specific gut microbial biobank.</title>
        <authorList>
            <person name="Liu C."/>
        </authorList>
    </citation>
    <scope>NUCLEOTIDE SEQUENCE [LARGE SCALE GENOMIC DNA]</scope>
    <source>
        <strain evidence="2 4">C-30</strain>
    </source>
</reference>
<accession>A0A4V1PTR0</accession>
<gene>
    <name evidence="2" type="ORF">D6C19_00970</name>
    <name evidence="3" type="ORF">E5340_03215</name>
</gene>
<dbReference type="PROSITE" id="PS51071">
    <property type="entry name" value="HTH_RPIR"/>
    <property type="match status" value="1"/>
</dbReference>
<dbReference type="InterPro" id="IPR009057">
    <property type="entry name" value="Homeodomain-like_sf"/>
</dbReference>
<evidence type="ECO:0000313" key="2">
    <source>
        <dbReference type="EMBL" id="RXV75464.1"/>
    </source>
</evidence>
<evidence type="ECO:0000259" key="1">
    <source>
        <dbReference type="PROSITE" id="PS51071"/>
    </source>
</evidence>
<feature type="domain" description="HTH rpiR-type" evidence="1">
    <location>
        <begin position="2"/>
        <end position="78"/>
    </location>
</feature>
<evidence type="ECO:0000313" key="3">
    <source>
        <dbReference type="EMBL" id="TGY56425.1"/>
    </source>
</evidence>
<dbReference type="EMBL" id="QZFR01000003">
    <property type="protein sequence ID" value="RXV75464.1"/>
    <property type="molecule type" value="Genomic_DNA"/>
</dbReference>
<dbReference type="EMBL" id="SRYK01000009">
    <property type="protein sequence ID" value="TGY56425.1"/>
    <property type="molecule type" value="Genomic_DNA"/>
</dbReference>
<dbReference type="RefSeq" id="WP_004050642.1">
    <property type="nucleotide sequence ID" value="NZ_JANKBB010000009.1"/>
</dbReference>
<organism evidence="2 4">
    <name type="scientific">Ligilactobacillus murinus</name>
    <dbReference type="NCBI Taxonomy" id="1622"/>
    <lineage>
        <taxon>Bacteria</taxon>
        <taxon>Bacillati</taxon>
        <taxon>Bacillota</taxon>
        <taxon>Bacilli</taxon>
        <taxon>Lactobacillales</taxon>
        <taxon>Lactobacillaceae</taxon>
        <taxon>Ligilactobacillus</taxon>
    </lineage>
</organism>
<sequence>MMDLLIRINRHYQELTEQEHQMITALQKVDLAWDSLTSNELAKKLYVSRARIFRMLKKLELESFAELKYLIQQEKQTELSFR</sequence>
<name>A0A4V1PTR0_9LACO</name>